<feature type="region of interest" description="Disordered" evidence="1">
    <location>
        <begin position="198"/>
        <end position="260"/>
    </location>
</feature>
<dbReference type="EMBL" id="MU001509">
    <property type="protein sequence ID" value="KAF2439553.1"/>
    <property type="molecule type" value="Genomic_DNA"/>
</dbReference>
<keyword evidence="3" id="KW-1185">Reference proteome</keyword>
<feature type="compositionally biased region" description="Polar residues" evidence="1">
    <location>
        <begin position="226"/>
        <end position="240"/>
    </location>
</feature>
<feature type="region of interest" description="Disordered" evidence="1">
    <location>
        <begin position="407"/>
        <end position="561"/>
    </location>
</feature>
<feature type="compositionally biased region" description="Polar residues" evidence="1">
    <location>
        <begin position="585"/>
        <end position="599"/>
    </location>
</feature>
<gene>
    <name evidence="2" type="ORF">P171DRAFT_125054</name>
</gene>
<organism evidence="2 3">
    <name type="scientific">Karstenula rhodostoma CBS 690.94</name>
    <dbReference type="NCBI Taxonomy" id="1392251"/>
    <lineage>
        <taxon>Eukaryota</taxon>
        <taxon>Fungi</taxon>
        <taxon>Dikarya</taxon>
        <taxon>Ascomycota</taxon>
        <taxon>Pezizomycotina</taxon>
        <taxon>Dothideomycetes</taxon>
        <taxon>Pleosporomycetidae</taxon>
        <taxon>Pleosporales</taxon>
        <taxon>Massarineae</taxon>
        <taxon>Didymosphaeriaceae</taxon>
        <taxon>Karstenula</taxon>
    </lineage>
</organism>
<dbReference type="Proteomes" id="UP000799764">
    <property type="component" value="Unassembled WGS sequence"/>
</dbReference>
<proteinExistence type="predicted"/>
<comment type="caution">
    <text evidence="2">The sequence shown here is derived from an EMBL/GenBank/DDBJ whole genome shotgun (WGS) entry which is preliminary data.</text>
</comment>
<feature type="region of interest" description="Disordered" evidence="1">
    <location>
        <begin position="1"/>
        <end position="76"/>
    </location>
</feature>
<feature type="compositionally biased region" description="Basic residues" evidence="1">
    <location>
        <begin position="28"/>
        <end position="38"/>
    </location>
</feature>
<name>A0A9P4U7V9_9PLEO</name>
<feature type="compositionally biased region" description="Polar residues" evidence="1">
    <location>
        <begin position="248"/>
        <end position="260"/>
    </location>
</feature>
<feature type="region of interest" description="Disordered" evidence="1">
    <location>
        <begin position="705"/>
        <end position="739"/>
    </location>
</feature>
<feature type="compositionally biased region" description="Basic and acidic residues" evidence="1">
    <location>
        <begin position="460"/>
        <end position="470"/>
    </location>
</feature>
<feature type="region of interest" description="Disordered" evidence="1">
    <location>
        <begin position="278"/>
        <end position="300"/>
    </location>
</feature>
<evidence type="ECO:0000313" key="2">
    <source>
        <dbReference type="EMBL" id="KAF2439553.1"/>
    </source>
</evidence>
<evidence type="ECO:0000256" key="1">
    <source>
        <dbReference type="SAM" id="MobiDB-lite"/>
    </source>
</evidence>
<dbReference type="OrthoDB" id="3786084at2759"/>
<feature type="compositionally biased region" description="Basic residues" evidence="1">
    <location>
        <begin position="1"/>
        <end position="10"/>
    </location>
</feature>
<reference evidence="2" key="1">
    <citation type="journal article" date="2020" name="Stud. Mycol.">
        <title>101 Dothideomycetes genomes: a test case for predicting lifestyles and emergence of pathogens.</title>
        <authorList>
            <person name="Haridas S."/>
            <person name="Albert R."/>
            <person name="Binder M."/>
            <person name="Bloem J."/>
            <person name="Labutti K."/>
            <person name="Salamov A."/>
            <person name="Andreopoulos B."/>
            <person name="Baker S."/>
            <person name="Barry K."/>
            <person name="Bills G."/>
            <person name="Bluhm B."/>
            <person name="Cannon C."/>
            <person name="Castanera R."/>
            <person name="Culley D."/>
            <person name="Daum C."/>
            <person name="Ezra D."/>
            <person name="Gonzalez J."/>
            <person name="Henrissat B."/>
            <person name="Kuo A."/>
            <person name="Liang C."/>
            <person name="Lipzen A."/>
            <person name="Lutzoni F."/>
            <person name="Magnuson J."/>
            <person name="Mondo S."/>
            <person name="Nolan M."/>
            <person name="Ohm R."/>
            <person name="Pangilinan J."/>
            <person name="Park H.-J."/>
            <person name="Ramirez L."/>
            <person name="Alfaro M."/>
            <person name="Sun H."/>
            <person name="Tritt A."/>
            <person name="Yoshinaga Y."/>
            <person name="Zwiers L.-H."/>
            <person name="Turgeon B."/>
            <person name="Goodwin S."/>
            <person name="Spatafora J."/>
            <person name="Crous P."/>
            <person name="Grigoriev I."/>
        </authorList>
    </citation>
    <scope>NUCLEOTIDE SEQUENCE</scope>
    <source>
        <strain evidence="2">CBS 690.94</strain>
    </source>
</reference>
<dbReference type="AlphaFoldDB" id="A0A9P4U7V9"/>
<evidence type="ECO:0000313" key="3">
    <source>
        <dbReference type="Proteomes" id="UP000799764"/>
    </source>
</evidence>
<feature type="compositionally biased region" description="Acidic residues" evidence="1">
    <location>
        <begin position="506"/>
        <end position="519"/>
    </location>
</feature>
<feature type="region of interest" description="Disordered" evidence="1">
    <location>
        <begin position="109"/>
        <end position="161"/>
    </location>
</feature>
<protein>
    <submittedName>
        <fullName evidence="2">Uncharacterized protein</fullName>
    </submittedName>
</protein>
<feature type="region of interest" description="Disordered" evidence="1">
    <location>
        <begin position="579"/>
        <end position="615"/>
    </location>
</feature>
<accession>A0A9P4U7V9</accession>
<sequence>MAPPTRRRTRATVNSSPLVELKSEPKRRITRSNAKRPARAAEPARQPGPEPQPEPEQDTRSEEVSASTPPFSFGEAPLSVASFLSNPPSVLRDIYNLVKKLQAEVEGLKKAKAQPADIAPQADNHAPQDEAPLVNAAPAEASPTKSSPAEAAPVVEEEDRSEALELLRLADLKREQNMALSRIDVRPVELSPAAVLPVHAAPQPPSTPRTNRSTPPPVTPQSSTSFLGSMWSTLKSSVWSTPKPKSARPSSNANTPVASTVSTPIASPVIGALTMTLTPTPTPVGESRGNSKIKRSTGRRERAAIVKNVATSVPDAAEEELATKWAEKVLMQLLQDSSTSAGDKRKRLEDGMTYGDLNHFNSKPWKPAASSFGLDDELLDHVDNTPDEPAPMWAILEHLRIEQQWKGKQTEQEYEASPPSAKKRKISTGANGFVASPVKPTLPLDHARSPFYNSGGRSTSLRDLHPRSCLDRPVASPDSNIFKQSQQTAAQQNDSVSFPTSFSVPDDSDSDEDLDDESIPDGALGASTTWTQSPPPAPVMPHAELPGSVGPTPPIPSVEGNLVTSPTVARVEAQRAKALKFTPAKPSNLSHMSKPSPSLRSDAGNESILGDSPLPMFKNNASGAAAPNIFQSASTPNGASLFQMKTFTSGATPAQDKTSSNGTSIFQDQGLSNGTSIFQDQSLSNGTSIFQNKCSSNGASPFKSTGVSNGASPFKSTDVSNGASPFKSTGVTNDDSPNSLSNGTFAVKSAGFSLALPDYDLTPPDAEPLDLPFDVEADLETFVPSAKFQAQLDFIKNWDDPILVYDDDL</sequence>
<feature type="compositionally biased region" description="Polar residues" evidence="1">
    <location>
        <begin position="477"/>
        <end position="496"/>
    </location>
</feature>